<dbReference type="OrthoDB" id="10250458at2759"/>
<dbReference type="PANTHER" id="PTHR19316:SF18">
    <property type="entry name" value="HSP70-BINDING PROTEIN 1"/>
    <property type="match status" value="1"/>
</dbReference>
<evidence type="ECO:0000256" key="2">
    <source>
        <dbReference type="ARBA" id="ARBA00011045"/>
    </source>
</evidence>
<keyword evidence="5" id="KW-0963">Cytoplasm</keyword>
<proteinExistence type="inferred from homology"/>
<evidence type="ECO:0000256" key="8">
    <source>
        <dbReference type="ARBA" id="ARBA00024912"/>
    </source>
</evidence>
<evidence type="ECO:0000256" key="1">
    <source>
        <dbReference type="ARBA" id="ARBA00004496"/>
    </source>
</evidence>
<dbReference type="PANTHER" id="PTHR19316">
    <property type="entry name" value="PROTEIN FOLDING REGULATOR"/>
    <property type="match status" value="1"/>
</dbReference>
<evidence type="ECO:0000256" key="4">
    <source>
        <dbReference type="ARBA" id="ARBA00020719"/>
    </source>
</evidence>
<keyword evidence="6" id="KW-0677">Repeat</keyword>
<sequence>MEPGLNSLLQWGIENSDAGRNPDQPAREPRGLTADVLRSLMGGPSDADLMREAMAIIGSSDPEVTHDAKMTAFDNLEQLVENIDNANNMEPLGLWTPLLAQLESHSADLRRMAAWCIGTAVQNNIKAQERLLALNGIDRLVQVSLDDADKSVRRKAVYALSSGIRNYQPAMNEAVKRLPKDIVGPDQVSAADMDVIDAIMGKLRERE</sequence>
<evidence type="ECO:0000256" key="5">
    <source>
        <dbReference type="ARBA" id="ARBA00022490"/>
    </source>
</evidence>
<dbReference type="Gene3D" id="1.25.10.10">
    <property type="entry name" value="Leucine-rich Repeat Variant"/>
    <property type="match status" value="1"/>
</dbReference>
<comment type="function">
    <text evidence="8">Functions as a nucleotide exchange factor (NEF) for Hsp70 chaperones which accelerates the release of ADP. Required for fully efficient Hsp70-mediated folding of proteins.</text>
</comment>
<dbReference type="AlphaFoldDB" id="A0A0D1ZG75"/>
<dbReference type="GeneID" id="27345855"/>
<evidence type="ECO:0000259" key="9">
    <source>
        <dbReference type="Pfam" id="PF08609"/>
    </source>
</evidence>
<dbReference type="InterPro" id="IPR016024">
    <property type="entry name" value="ARM-type_fold"/>
</dbReference>
<dbReference type="GO" id="GO:0000774">
    <property type="term" value="F:adenyl-nucleotide exchange factor activity"/>
    <property type="evidence" value="ECO:0007669"/>
    <property type="project" value="TreeGrafter"/>
</dbReference>
<keyword evidence="11" id="KW-1185">Reference proteome</keyword>
<dbReference type="GO" id="GO:0005783">
    <property type="term" value="C:endoplasmic reticulum"/>
    <property type="evidence" value="ECO:0007669"/>
    <property type="project" value="TreeGrafter"/>
</dbReference>
<reference evidence="10 11" key="1">
    <citation type="submission" date="2015-01" db="EMBL/GenBank/DDBJ databases">
        <title>The Genome Sequence of Cladophialophora immunda CBS83496.</title>
        <authorList>
            <consortium name="The Broad Institute Genomics Platform"/>
            <person name="Cuomo C."/>
            <person name="de Hoog S."/>
            <person name="Gorbushina A."/>
            <person name="Stielow B."/>
            <person name="Teixiera M."/>
            <person name="Abouelleil A."/>
            <person name="Chapman S.B."/>
            <person name="Priest M."/>
            <person name="Young S.K."/>
            <person name="Wortman J."/>
            <person name="Nusbaum C."/>
            <person name="Birren B."/>
        </authorList>
    </citation>
    <scope>NUCLEOTIDE SEQUENCE [LARGE SCALE GENOMIC DNA]</scope>
    <source>
        <strain evidence="10 11">CBS 83496</strain>
    </source>
</reference>
<dbReference type="InterPro" id="IPR013918">
    <property type="entry name" value="Nucleotide_exch_fac_Fes1"/>
</dbReference>
<evidence type="ECO:0000256" key="6">
    <source>
        <dbReference type="ARBA" id="ARBA00022737"/>
    </source>
</evidence>
<gene>
    <name evidence="10" type="ORF">PV07_06661</name>
</gene>
<evidence type="ECO:0000313" key="10">
    <source>
        <dbReference type="EMBL" id="KIW26866.1"/>
    </source>
</evidence>
<evidence type="ECO:0000313" key="11">
    <source>
        <dbReference type="Proteomes" id="UP000054466"/>
    </source>
</evidence>
<dbReference type="GO" id="GO:0006417">
    <property type="term" value="P:regulation of translation"/>
    <property type="evidence" value="ECO:0007669"/>
    <property type="project" value="UniProtKB-KW"/>
</dbReference>
<protein>
    <recommendedName>
        <fullName evidence="4">Hsp70 nucleotide exchange factor FES1</fullName>
    </recommendedName>
    <alternativeName>
        <fullName evidence="3">Hsp70 nucleotide exchange factor fes1</fullName>
    </alternativeName>
</protein>
<dbReference type="VEuPathDB" id="FungiDB:PV07_06661"/>
<dbReference type="RefSeq" id="XP_016247082.1">
    <property type="nucleotide sequence ID" value="XM_016393663.1"/>
</dbReference>
<dbReference type="Pfam" id="PF08609">
    <property type="entry name" value="Fes1"/>
    <property type="match status" value="1"/>
</dbReference>
<dbReference type="FunFam" id="1.25.10.10:FF:000434">
    <property type="entry name" value="Hsp70 nucleotide exchange factor fes1"/>
    <property type="match status" value="1"/>
</dbReference>
<dbReference type="InterPro" id="IPR011989">
    <property type="entry name" value="ARM-like"/>
</dbReference>
<feature type="domain" description="Nucleotide exchange factor Fes1" evidence="9">
    <location>
        <begin position="5"/>
        <end position="89"/>
    </location>
</feature>
<dbReference type="InterPro" id="IPR050693">
    <property type="entry name" value="Hsp70_NEF-Inhibitors"/>
</dbReference>
<comment type="subcellular location">
    <subcellularLocation>
        <location evidence="1">Cytoplasm</location>
    </subcellularLocation>
</comment>
<dbReference type="SUPFAM" id="SSF48371">
    <property type="entry name" value="ARM repeat"/>
    <property type="match status" value="1"/>
</dbReference>
<evidence type="ECO:0000256" key="3">
    <source>
        <dbReference type="ARBA" id="ARBA00015214"/>
    </source>
</evidence>
<evidence type="ECO:0000256" key="7">
    <source>
        <dbReference type="ARBA" id="ARBA00022845"/>
    </source>
</evidence>
<keyword evidence="7" id="KW-0810">Translation regulation</keyword>
<dbReference type="Proteomes" id="UP000054466">
    <property type="component" value="Unassembled WGS sequence"/>
</dbReference>
<dbReference type="EMBL" id="KN847043">
    <property type="protein sequence ID" value="KIW26866.1"/>
    <property type="molecule type" value="Genomic_DNA"/>
</dbReference>
<comment type="similarity">
    <text evidence="2">Belongs to the FES1 family.</text>
</comment>
<dbReference type="STRING" id="569365.A0A0D1ZG75"/>
<dbReference type="HOGENOM" id="CLU_084507_0_0_1"/>
<accession>A0A0D1ZG75</accession>
<organism evidence="10 11">
    <name type="scientific">Cladophialophora immunda</name>
    <dbReference type="NCBI Taxonomy" id="569365"/>
    <lineage>
        <taxon>Eukaryota</taxon>
        <taxon>Fungi</taxon>
        <taxon>Dikarya</taxon>
        <taxon>Ascomycota</taxon>
        <taxon>Pezizomycotina</taxon>
        <taxon>Eurotiomycetes</taxon>
        <taxon>Chaetothyriomycetidae</taxon>
        <taxon>Chaetothyriales</taxon>
        <taxon>Herpotrichiellaceae</taxon>
        <taxon>Cladophialophora</taxon>
    </lineage>
</organism>
<name>A0A0D1ZG75_9EURO</name>